<dbReference type="Proteomes" id="UP001208624">
    <property type="component" value="Unassembled WGS sequence"/>
</dbReference>
<comment type="caution">
    <text evidence="2">The sequence shown here is derived from an EMBL/GenBank/DDBJ whole genome shotgun (WGS) entry which is preliminary data.</text>
</comment>
<organism evidence="2 3">
    <name type="scientific">Escherichia coli</name>
    <dbReference type="NCBI Taxonomy" id="562"/>
    <lineage>
        <taxon>Bacteria</taxon>
        <taxon>Pseudomonadati</taxon>
        <taxon>Pseudomonadota</taxon>
        <taxon>Gammaproteobacteria</taxon>
        <taxon>Enterobacterales</taxon>
        <taxon>Enterobacteriaceae</taxon>
        <taxon>Escherichia</taxon>
    </lineage>
</organism>
<name>A0AAP3A3D0_ECOLX</name>
<evidence type="ECO:0000313" key="2">
    <source>
        <dbReference type="EMBL" id="MCV5625514.1"/>
    </source>
</evidence>
<feature type="non-terminal residue" evidence="2">
    <location>
        <position position="1"/>
    </location>
</feature>
<feature type="compositionally biased region" description="Acidic residues" evidence="1">
    <location>
        <begin position="14"/>
        <end position="24"/>
    </location>
</feature>
<proteinExistence type="predicted"/>
<evidence type="ECO:0000256" key="1">
    <source>
        <dbReference type="SAM" id="MobiDB-lite"/>
    </source>
</evidence>
<reference evidence="2" key="1">
    <citation type="submission" date="2023-06" db="EMBL/GenBank/DDBJ databases">
        <title>Deciphering the underlying mechanisms mediating the transmission of blaNDM gene from human to animals in China.</title>
        <authorList>
            <person name="Chen K."/>
            <person name="Chen S."/>
        </authorList>
    </citation>
    <scope>NUCLEOTIDE SEQUENCE</scope>
    <source>
        <strain evidence="2">1199</strain>
    </source>
</reference>
<dbReference type="EMBL" id="JAOVKC010000524">
    <property type="protein sequence ID" value="MCV5625514.1"/>
    <property type="molecule type" value="Genomic_DNA"/>
</dbReference>
<evidence type="ECO:0000313" key="3">
    <source>
        <dbReference type="Proteomes" id="UP001208624"/>
    </source>
</evidence>
<gene>
    <name evidence="2" type="ORF">OFN31_28120</name>
</gene>
<feature type="region of interest" description="Disordered" evidence="1">
    <location>
        <begin position="1"/>
        <end position="24"/>
    </location>
</feature>
<protein>
    <submittedName>
        <fullName evidence="2">Antitoxin of toxin-antitoxin stability system</fullName>
    </submittedName>
</protein>
<sequence>EEITRRAEQYLNDMTDDDFNDFKE</sequence>
<dbReference type="AlphaFoldDB" id="A0AAP3A3D0"/>
<accession>A0AAP3A3D0</accession>